<feature type="region of interest" description="Disordered" evidence="1">
    <location>
        <begin position="1"/>
        <end position="63"/>
    </location>
</feature>
<protein>
    <submittedName>
        <fullName evidence="2">LSU ribosomal protein L28p @ LSU ribosomal protein L28p, zinc-dependent</fullName>
    </submittedName>
</protein>
<evidence type="ECO:0000313" key="2">
    <source>
        <dbReference type="EMBL" id="CAA9513557.1"/>
    </source>
</evidence>
<keyword evidence="2" id="KW-0687">Ribonucleoprotein</keyword>
<evidence type="ECO:0000256" key="1">
    <source>
        <dbReference type="SAM" id="MobiDB-lite"/>
    </source>
</evidence>
<dbReference type="GO" id="GO:0005840">
    <property type="term" value="C:ribosome"/>
    <property type="evidence" value="ECO:0007669"/>
    <property type="project" value="UniProtKB-KW"/>
</dbReference>
<accession>A0A6J4T487</accession>
<reference evidence="2" key="1">
    <citation type="submission" date="2020-02" db="EMBL/GenBank/DDBJ databases">
        <authorList>
            <person name="Meier V. D."/>
        </authorList>
    </citation>
    <scope>NUCLEOTIDE SEQUENCE</scope>
    <source>
        <strain evidence="2">AVDCRST_MAG45</strain>
    </source>
</reference>
<feature type="non-terminal residue" evidence="2">
    <location>
        <position position="1"/>
    </location>
</feature>
<proteinExistence type="predicted"/>
<organism evidence="2">
    <name type="scientific">uncultured Solirubrobacterales bacterium</name>
    <dbReference type="NCBI Taxonomy" id="768556"/>
    <lineage>
        <taxon>Bacteria</taxon>
        <taxon>Bacillati</taxon>
        <taxon>Actinomycetota</taxon>
        <taxon>Thermoleophilia</taxon>
        <taxon>Solirubrobacterales</taxon>
        <taxon>environmental samples</taxon>
    </lineage>
</organism>
<name>A0A6J4T487_9ACTN</name>
<feature type="non-terminal residue" evidence="2">
    <location>
        <position position="63"/>
    </location>
</feature>
<sequence>CQRSVTCAPRARRSGTTEATPWWPRGGASTRTSRRSASRSGGLPAASTYARAASRPARSSRPS</sequence>
<dbReference type="AlphaFoldDB" id="A0A6J4T487"/>
<gene>
    <name evidence="2" type="ORF">AVDCRST_MAG45-2056</name>
</gene>
<feature type="compositionally biased region" description="Low complexity" evidence="1">
    <location>
        <begin position="38"/>
        <end position="63"/>
    </location>
</feature>
<keyword evidence="2" id="KW-0689">Ribosomal protein</keyword>
<dbReference type="EMBL" id="CADCVU010000174">
    <property type="protein sequence ID" value="CAA9513557.1"/>
    <property type="molecule type" value="Genomic_DNA"/>
</dbReference>